<keyword evidence="2" id="KW-1185">Reference proteome</keyword>
<dbReference type="SUPFAM" id="SSF47240">
    <property type="entry name" value="Ferritin-like"/>
    <property type="match status" value="1"/>
</dbReference>
<reference evidence="1 2" key="1">
    <citation type="submission" date="2019-03" db="EMBL/GenBank/DDBJ databases">
        <title>Genomic analyses of the natural microbiome of Caenorhabditis elegans.</title>
        <authorList>
            <person name="Samuel B."/>
        </authorList>
    </citation>
    <scope>NUCLEOTIDE SEQUENCE [LARGE SCALE GENOMIC DNA]</scope>
    <source>
        <strain evidence="1 2">JUb18</strain>
    </source>
</reference>
<proteinExistence type="predicted"/>
<dbReference type="InterPro" id="IPR009078">
    <property type="entry name" value="Ferritin-like_SF"/>
</dbReference>
<sequence>MAQQKLETPEELFHYQLRSARTMEQHSLESLDELHAAVSDTKLKKMFSHHADETREQIDHLEQVFALMGYDLTTAPSPATTGIKNQAAGILEKADSKLHNQIALVSALGNEHFEISAYTALIFQAQALGNADAAKLLTDNIDQEIHTSKELRSTLKEMLS</sequence>
<dbReference type="Pfam" id="PF05974">
    <property type="entry name" value="DUF892"/>
    <property type="match status" value="1"/>
</dbReference>
<dbReference type="PANTHER" id="PTHR30565:SF9">
    <property type="entry name" value="PROTEIN YCIF"/>
    <property type="match status" value="1"/>
</dbReference>
<name>A0A4R6RX32_9MICO</name>
<dbReference type="InterPro" id="IPR010287">
    <property type="entry name" value="DUF892_YciF-like"/>
</dbReference>
<dbReference type="Gene3D" id="1.20.1260.10">
    <property type="match status" value="1"/>
</dbReference>
<evidence type="ECO:0000313" key="2">
    <source>
        <dbReference type="Proteomes" id="UP000295601"/>
    </source>
</evidence>
<dbReference type="Proteomes" id="UP000295601">
    <property type="component" value="Unassembled WGS sequence"/>
</dbReference>
<accession>A0A4R6RX32</accession>
<organism evidence="1 2">
    <name type="scientific">Leucobacter luti</name>
    <dbReference type="NCBI Taxonomy" id="340320"/>
    <lineage>
        <taxon>Bacteria</taxon>
        <taxon>Bacillati</taxon>
        <taxon>Actinomycetota</taxon>
        <taxon>Actinomycetes</taxon>
        <taxon>Micrococcales</taxon>
        <taxon>Microbacteriaceae</taxon>
        <taxon>Leucobacter</taxon>
    </lineage>
</organism>
<dbReference type="OrthoDB" id="9797741at2"/>
<evidence type="ECO:0000313" key="1">
    <source>
        <dbReference type="EMBL" id="TDP91619.1"/>
    </source>
</evidence>
<dbReference type="EMBL" id="SNYA01000005">
    <property type="protein sequence ID" value="TDP91619.1"/>
    <property type="molecule type" value="Genomic_DNA"/>
</dbReference>
<dbReference type="InterPro" id="IPR012347">
    <property type="entry name" value="Ferritin-like"/>
</dbReference>
<gene>
    <name evidence="1" type="ORF">EDF62_2238</name>
</gene>
<dbReference type="RefSeq" id="WP_132202364.1">
    <property type="nucleotide sequence ID" value="NZ_JAOQNO010000001.1"/>
</dbReference>
<dbReference type="AlphaFoldDB" id="A0A4R6RX32"/>
<dbReference type="PANTHER" id="PTHR30565">
    <property type="entry name" value="PROTEIN YCIF"/>
    <property type="match status" value="1"/>
</dbReference>
<dbReference type="InterPro" id="IPR047114">
    <property type="entry name" value="YciF"/>
</dbReference>
<comment type="caution">
    <text evidence="1">The sequence shown here is derived from an EMBL/GenBank/DDBJ whole genome shotgun (WGS) entry which is preliminary data.</text>
</comment>
<protein>
    <submittedName>
        <fullName evidence="1">Ferritin-like metal-binding protein YciE</fullName>
    </submittedName>
</protein>